<dbReference type="HOGENOM" id="CLU_100965_0_1_5"/>
<dbReference type="Pfam" id="PF13778">
    <property type="entry name" value="DUF4174"/>
    <property type="match status" value="1"/>
</dbReference>
<dbReference type="EMBL" id="CP003740">
    <property type="protein sequence ID" value="AGI66851.1"/>
    <property type="molecule type" value="Genomic_DNA"/>
</dbReference>
<evidence type="ECO:0000259" key="2">
    <source>
        <dbReference type="Pfam" id="PF13778"/>
    </source>
</evidence>
<dbReference type="InterPro" id="IPR025232">
    <property type="entry name" value="DUF4174"/>
</dbReference>
<keyword evidence="1" id="KW-0732">Signal</keyword>
<name>M9R942_9RHOB</name>
<dbReference type="STRING" id="391626.OAN307_c11490"/>
<evidence type="ECO:0000313" key="3">
    <source>
        <dbReference type="EMBL" id="AGI66851.1"/>
    </source>
</evidence>
<dbReference type="AlphaFoldDB" id="M9R942"/>
<dbReference type="KEGG" id="oat:OAN307_c11490"/>
<dbReference type="eggNOG" id="ENOG5032S56">
    <property type="taxonomic scope" value="Bacteria"/>
</dbReference>
<evidence type="ECO:0000256" key="1">
    <source>
        <dbReference type="ARBA" id="ARBA00022729"/>
    </source>
</evidence>
<gene>
    <name evidence="3" type="ORF">OAN307_c11490</name>
</gene>
<proteinExistence type="predicted"/>
<organism evidence="3 4">
    <name type="scientific">Octadecabacter antarcticus 307</name>
    <dbReference type="NCBI Taxonomy" id="391626"/>
    <lineage>
        <taxon>Bacteria</taxon>
        <taxon>Pseudomonadati</taxon>
        <taxon>Pseudomonadota</taxon>
        <taxon>Alphaproteobacteria</taxon>
        <taxon>Rhodobacterales</taxon>
        <taxon>Roseobacteraceae</taxon>
        <taxon>Octadecabacter</taxon>
    </lineage>
</organism>
<evidence type="ECO:0000313" key="4">
    <source>
        <dbReference type="Proteomes" id="UP000005307"/>
    </source>
</evidence>
<reference evidence="3 4" key="1">
    <citation type="journal article" date="2013" name="PLoS ONE">
        <title>Poles Apart: Arctic and Antarctic Octadecabacter strains Share High Genome Plasticity and a New Type of Xanthorhodopsin.</title>
        <authorList>
            <person name="Vollmers J."/>
            <person name="Voget S."/>
            <person name="Dietrich S."/>
            <person name="Gollnow K."/>
            <person name="Smits M."/>
            <person name="Meyer K."/>
            <person name="Brinkhoff T."/>
            <person name="Simon M."/>
            <person name="Daniel R."/>
        </authorList>
    </citation>
    <scope>NUCLEOTIDE SEQUENCE [LARGE SCALE GENOMIC DNA]</scope>
    <source>
        <strain evidence="3 4">307</strain>
    </source>
</reference>
<protein>
    <recommendedName>
        <fullName evidence="2">DUF4174 domain-containing protein</fullName>
    </recommendedName>
</protein>
<dbReference type="Proteomes" id="UP000005307">
    <property type="component" value="Chromosome"/>
</dbReference>
<feature type="domain" description="DUF4174" evidence="2">
    <location>
        <begin position="74"/>
        <end position="175"/>
    </location>
</feature>
<keyword evidence="4" id="KW-1185">Reference proteome</keyword>
<accession>M9R942</accession>
<sequence length="183" mass="20884">MPDLLWVNNELPLAFRVPSPISERKGSAMIRIFALISWCLAANVAVAQEVETMSGPDLWNADRSIAFDATSLDIDDFIWLARPVVVFADSPNDPRFRQQMDMLSARPDELAERDVIILTDTDPAARSDLRLRLRPRGFMLVIMGKDGEVELRKPGPWNVREISRTIDKMPIREQEINDRRALQ</sequence>